<evidence type="ECO:0000256" key="3">
    <source>
        <dbReference type="ARBA" id="ARBA00022448"/>
    </source>
</evidence>
<dbReference type="GO" id="GO:0005247">
    <property type="term" value="F:voltage-gated chloride channel activity"/>
    <property type="evidence" value="ECO:0007669"/>
    <property type="project" value="InterPro"/>
</dbReference>
<dbReference type="FunFam" id="1.10.3080.10:FF:000004">
    <property type="entry name" value="Chloride channel ClC3"/>
    <property type="match status" value="1"/>
</dbReference>
<keyword evidence="6" id="KW-0407">Ion channel</keyword>
<keyword evidence="8" id="KW-0129">CBS domain</keyword>
<reference evidence="12" key="1">
    <citation type="submission" date="2015-06" db="UniProtKB">
        <authorList>
            <consortium name="EnsemblPlants"/>
        </authorList>
    </citation>
    <scope>IDENTIFICATION</scope>
</reference>
<keyword evidence="3" id="KW-0813">Transport</keyword>
<dbReference type="PANTHER" id="PTHR11689:SF145">
    <property type="entry name" value="CHLORIDE CHANNEL PROTEIN"/>
    <property type="match status" value="1"/>
</dbReference>
<evidence type="ECO:0000256" key="1">
    <source>
        <dbReference type="ARBA" id="ARBA00004141"/>
    </source>
</evidence>
<dbReference type="PRINTS" id="PR00762">
    <property type="entry name" value="CLCHANNEL"/>
</dbReference>
<dbReference type="InterPro" id="IPR051280">
    <property type="entry name" value="Cl-channel/antiporter"/>
</dbReference>
<dbReference type="InterPro" id="IPR014743">
    <property type="entry name" value="Cl-channel_core"/>
</dbReference>
<keyword evidence="7" id="KW-1133">Transmembrane helix</keyword>
<keyword evidence="10" id="KW-0869">Chloride channel</keyword>
<keyword evidence="9" id="KW-0472">Membrane</keyword>
<keyword evidence="6" id="KW-0851">Voltage-gated channel</keyword>
<dbReference type="ExpressionAtlas" id="N1QY25">
    <property type="expression patterns" value="baseline"/>
</dbReference>
<comment type="subcellular location">
    <subcellularLocation>
        <location evidence="1">Membrane</location>
        <topology evidence="1">Multi-pass membrane protein</topology>
    </subcellularLocation>
</comment>
<dbReference type="InterPro" id="IPR001807">
    <property type="entry name" value="ClC"/>
</dbReference>
<accession>N1QY25</accession>
<dbReference type="PANTHER" id="PTHR11689">
    <property type="entry name" value="CHLORIDE CHANNEL PROTEIN CLC FAMILY MEMBER"/>
    <property type="match status" value="1"/>
</dbReference>
<dbReference type="PRINTS" id="PR01120">
    <property type="entry name" value="CLCHANNELPLT"/>
</dbReference>
<dbReference type="InterPro" id="IPR002251">
    <property type="entry name" value="Cl_channel_pln"/>
</dbReference>
<keyword evidence="4" id="KW-0812">Transmembrane</keyword>
<evidence type="ECO:0000256" key="4">
    <source>
        <dbReference type="ARBA" id="ARBA00022692"/>
    </source>
</evidence>
<evidence type="ECO:0000256" key="6">
    <source>
        <dbReference type="ARBA" id="ARBA00022882"/>
    </source>
</evidence>
<dbReference type="GO" id="GO:0034707">
    <property type="term" value="C:chloride channel complex"/>
    <property type="evidence" value="ECO:0007669"/>
    <property type="project" value="UniProtKB-KW"/>
</dbReference>
<evidence type="ECO:0000256" key="5">
    <source>
        <dbReference type="ARBA" id="ARBA00022737"/>
    </source>
</evidence>
<proteinExistence type="inferred from homology"/>
<keyword evidence="5" id="KW-0677">Repeat</keyword>
<dbReference type="EnsemblPlants" id="EMT13398">
    <property type="protein sequence ID" value="EMT13398"/>
    <property type="gene ID" value="F775_10573"/>
</dbReference>
<dbReference type="AlphaFoldDB" id="N1QY25"/>
<dbReference type="Pfam" id="PF00654">
    <property type="entry name" value="Voltage_CLC"/>
    <property type="match status" value="1"/>
</dbReference>
<dbReference type="GO" id="GO:0009705">
    <property type="term" value="C:plant-type vacuole membrane"/>
    <property type="evidence" value="ECO:0007669"/>
    <property type="project" value="TreeGrafter"/>
</dbReference>
<name>N1QY25_AEGTA</name>
<dbReference type="SUPFAM" id="SSF81340">
    <property type="entry name" value="Clc chloride channel"/>
    <property type="match status" value="1"/>
</dbReference>
<comment type="similarity">
    <text evidence="2">Belongs to the chloride channel (TC 2.A.49) family.</text>
</comment>
<evidence type="ECO:0000256" key="7">
    <source>
        <dbReference type="ARBA" id="ARBA00022989"/>
    </source>
</evidence>
<sequence length="624" mass="68424">MAADEPAEPVEVERLMGVHITGAPKLPYHLILSICQEDGKRWGQMDGGQSPRPQQHHRMPEREGNNNYDVEGMDGAAEGDWWQNSSSNALLRYDDRGSACEPLMRKRTINTTSQIAIVGANICPIESLDYEVVENNLFKQDWRSRKKKQIFQYIVIKWTLVLLIGLLTGLVGFFNNLAVENIAGLKLLITSDLMLNQRYFTAFLVYGDSNLVLAAADAAICAYIAPATAGSGIPEVKAYLNGVDAYSILAPSTLFVKIFGSILGVSAGFVLGKEGPMVHTGACIANLLGQGGSCKYHLTCNWLRYFKNDRDRRDLITCGCAAGVAAAFRAPVGGVPFALEEAASWWRSALLWRAFFTTAVVAVVLRTLIEFCRSGKCGLFGQGGLIMFDLSSTVAIYSSPDLLAIILLGIIGGIFGGLFNFLLDKILRIYSIINERGAPSKILLAIIVSVVTSMCSYGLPWLASCTQCPKDAVEQCPTVGRSGNYKNFQCPPGYYNGMASLFFNTNDDATRNGCKFWYWEEYIDILIERNLVHVRALLASIEAVDETSALVAKARHETRYEEATSTSGLKKKGGCNIEPPPQINNECIEKALTQLKGAIMEVGYLLKCILMVVIFFGLALLVKM</sequence>
<evidence type="ECO:0000256" key="10">
    <source>
        <dbReference type="ARBA" id="ARBA00023173"/>
    </source>
</evidence>
<keyword evidence="11" id="KW-0868">Chloride</keyword>
<evidence type="ECO:0000313" key="12">
    <source>
        <dbReference type="EnsemblPlants" id="EMT13398"/>
    </source>
</evidence>
<evidence type="ECO:0000256" key="9">
    <source>
        <dbReference type="ARBA" id="ARBA00023136"/>
    </source>
</evidence>
<evidence type="ECO:0000256" key="8">
    <source>
        <dbReference type="ARBA" id="ARBA00023122"/>
    </source>
</evidence>
<keyword evidence="6" id="KW-0406">Ion transport</keyword>
<evidence type="ECO:0000256" key="2">
    <source>
        <dbReference type="ARBA" id="ARBA00009476"/>
    </source>
</evidence>
<organism evidence="12">
    <name type="scientific">Aegilops tauschii</name>
    <name type="common">Tausch's goatgrass</name>
    <name type="synonym">Aegilops squarrosa</name>
    <dbReference type="NCBI Taxonomy" id="37682"/>
    <lineage>
        <taxon>Eukaryota</taxon>
        <taxon>Viridiplantae</taxon>
        <taxon>Streptophyta</taxon>
        <taxon>Embryophyta</taxon>
        <taxon>Tracheophyta</taxon>
        <taxon>Spermatophyta</taxon>
        <taxon>Magnoliopsida</taxon>
        <taxon>Liliopsida</taxon>
        <taxon>Poales</taxon>
        <taxon>Poaceae</taxon>
        <taxon>BOP clade</taxon>
        <taxon>Pooideae</taxon>
        <taxon>Triticodae</taxon>
        <taxon>Triticeae</taxon>
        <taxon>Triticinae</taxon>
        <taxon>Aegilops</taxon>
    </lineage>
</organism>
<dbReference type="Gene3D" id="1.10.3080.10">
    <property type="entry name" value="Clc chloride channel"/>
    <property type="match status" value="1"/>
</dbReference>
<evidence type="ECO:0000256" key="11">
    <source>
        <dbReference type="ARBA" id="ARBA00023214"/>
    </source>
</evidence>
<protein>
    <submittedName>
        <fullName evidence="12">Chloride channel protein CLC-c</fullName>
    </submittedName>
</protein>